<accession>A0A2J4Z6H2</accession>
<evidence type="ECO:0000313" key="3">
    <source>
        <dbReference type="Proteomes" id="UP000234661"/>
    </source>
</evidence>
<proteinExistence type="predicted"/>
<keyword evidence="1" id="KW-1133">Transmembrane helix</keyword>
<dbReference type="EMBL" id="PIET01000608">
    <property type="protein sequence ID" value="PLM58660.1"/>
    <property type="molecule type" value="Genomic_DNA"/>
</dbReference>
<reference evidence="2 3" key="2">
    <citation type="submission" date="2018-01" db="EMBL/GenBank/DDBJ databases">
        <title>Genomic study of Klebsiella pneumoniae.</title>
        <authorList>
            <person name="Yang Y."/>
            <person name="Bicalho R."/>
        </authorList>
    </citation>
    <scope>NUCLEOTIDE SEQUENCE [LARGE SCALE GENOMIC DNA]</scope>
    <source>
        <strain evidence="2 3">A2</strain>
    </source>
</reference>
<comment type="caution">
    <text evidence="2">The sequence shown here is derived from an EMBL/GenBank/DDBJ whole genome shotgun (WGS) entry which is preliminary data.</text>
</comment>
<keyword evidence="1" id="KW-0812">Transmembrane</keyword>
<name>A0A2J4Z6H2_9ENTR</name>
<reference evidence="2 3" key="1">
    <citation type="submission" date="2017-11" db="EMBL/GenBank/DDBJ databases">
        <authorList>
            <person name="Han C.G."/>
        </authorList>
    </citation>
    <scope>NUCLEOTIDE SEQUENCE [LARGE SCALE GENOMIC DNA]</scope>
    <source>
        <strain evidence="2 3">A2</strain>
    </source>
</reference>
<organism evidence="2 3">
    <name type="scientific">Klebsiella michiganensis</name>
    <dbReference type="NCBI Taxonomy" id="1134687"/>
    <lineage>
        <taxon>Bacteria</taxon>
        <taxon>Pseudomonadati</taxon>
        <taxon>Pseudomonadota</taxon>
        <taxon>Gammaproteobacteria</taxon>
        <taxon>Enterobacterales</taxon>
        <taxon>Enterobacteriaceae</taxon>
        <taxon>Klebsiella/Raoultella group</taxon>
        <taxon>Klebsiella</taxon>
    </lineage>
</organism>
<feature type="transmembrane region" description="Helical" evidence="1">
    <location>
        <begin position="12"/>
        <end position="30"/>
    </location>
</feature>
<keyword evidence="1" id="KW-0472">Membrane</keyword>
<dbReference type="AlphaFoldDB" id="A0A2J4Z6H2"/>
<protein>
    <submittedName>
        <fullName evidence="2">Phosphatidylglycerophosphatase B</fullName>
    </submittedName>
</protein>
<evidence type="ECO:0000313" key="2">
    <source>
        <dbReference type="EMBL" id="PLM58660.1"/>
    </source>
</evidence>
<evidence type="ECO:0000256" key="1">
    <source>
        <dbReference type="SAM" id="Phobius"/>
    </source>
</evidence>
<sequence>MLLIARRTAVGAALLLIMPAAIWISGWKWHPGLSAG</sequence>
<dbReference type="Proteomes" id="UP000234661">
    <property type="component" value="Unassembled WGS sequence"/>
</dbReference>
<feature type="non-terminal residue" evidence="2">
    <location>
        <position position="36"/>
    </location>
</feature>
<gene>
    <name evidence="2" type="ORF">CWM85_18895</name>
</gene>